<feature type="transmembrane region" description="Helical" evidence="6">
    <location>
        <begin position="185"/>
        <end position="203"/>
    </location>
</feature>
<feature type="transmembrane region" description="Helical" evidence="6">
    <location>
        <begin position="251"/>
        <end position="273"/>
    </location>
</feature>
<keyword evidence="8" id="KW-1185">Reference proteome</keyword>
<evidence type="ECO:0000259" key="7">
    <source>
        <dbReference type="Pfam" id="PF00892"/>
    </source>
</evidence>
<evidence type="ECO:0000256" key="4">
    <source>
        <dbReference type="ARBA" id="ARBA00022989"/>
    </source>
</evidence>
<name>A0A6P8DD30_PUNGR</name>
<evidence type="ECO:0000313" key="8">
    <source>
        <dbReference type="Proteomes" id="UP000515151"/>
    </source>
</evidence>
<keyword evidence="5 6" id="KW-0472">Membrane</keyword>
<dbReference type="InterPro" id="IPR000620">
    <property type="entry name" value="EamA_dom"/>
</dbReference>
<dbReference type="Pfam" id="PF00892">
    <property type="entry name" value="EamA"/>
    <property type="match status" value="1"/>
</dbReference>
<reference evidence="9" key="2">
    <citation type="submission" date="2025-08" db="UniProtKB">
        <authorList>
            <consortium name="RefSeq"/>
        </authorList>
    </citation>
    <scope>IDENTIFICATION</scope>
    <source>
        <tissue evidence="9">Leaf</tissue>
    </source>
</reference>
<dbReference type="AlphaFoldDB" id="A0A6P8DD30"/>
<dbReference type="Proteomes" id="UP000515151">
    <property type="component" value="Chromosome 4"/>
</dbReference>
<comment type="subcellular location">
    <subcellularLocation>
        <location evidence="1">Membrane</location>
        <topology evidence="1">Multi-pass membrane protein</topology>
    </subcellularLocation>
</comment>
<dbReference type="GeneID" id="116205917"/>
<gene>
    <name evidence="9" type="primary">LOC116205917</name>
</gene>
<protein>
    <submittedName>
        <fullName evidence="9">Solute carrier family 35 member G1</fullName>
    </submittedName>
</protein>
<feature type="transmembrane region" description="Helical" evidence="6">
    <location>
        <begin position="285"/>
        <end position="305"/>
    </location>
</feature>
<sequence>MASPEPGDRDPSVELVVCDVPAPAPAGTDSGGGGGASEEIAPLLSQSAKPKINIFTLSYPRRKAREQVIRSQETEGSPFLHFVSLLWSGSRYSGLLCMVVSSAFYLLMEIISDAFSVQPIPLYETVFARSTIILILSCSWLRRSGQPIFEPRHVRKFLVLRALLGYLSLMGFIFCIQRLPLSQATVLSFTTPIMASIAARIMLNEKLRIGEIGGLACSFFGLLFIFQPTLIRQGGLSKAGELSVVYFQGSHHIYAVLVGIFAAITGGISYCCIRAASRESSQPMSSLFSFSLLAAPAAAICTFLFEVFVLPGIYSLFIMVMLGLLAFFAELLLARALQLEKTSKAANVQFIEVAFLQLRGIGLRLVAPSFGHLVGCLLILISAGYTIYAGPDKETG</sequence>
<feature type="transmembrane region" description="Helical" evidence="6">
    <location>
        <begin position="92"/>
        <end position="108"/>
    </location>
</feature>
<evidence type="ECO:0000256" key="6">
    <source>
        <dbReference type="SAM" id="Phobius"/>
    </source>
</evidence>
<feature type="domain" description="EamA" evidence="7">
    <location>
        <begin position="94"/>
        <end position="226"/>
    </location>
</feature>
<reference evidence="8" key="1">
    <citation type="journal article" date="2020" name="Plant Biotechnol. J.">
        <title>The pomegranate (Punica granatum L.) draft genome dissects genetic divergence between soft- and hard-seeded cultivars.</title>
        <authorList>
            <person name="Luo X."/>
            <person name="Li H."/>
            <person name="Wu Z."/>
            <person name="Yao W."/>
            <person name="Zhao P."/>
            <person name="Cao D."/>
            <person name="Yu H."/>
            <person name="Li K."/>
            <person name="Poudel K."/>
            <person name="Zhao D."/>
            <person name="Zhang F."/>
            <person name="Xia X."/>
            <person name="Chen L."/>
            <person name="Wang Q."/>
            <person name="Jing D."/>
            <person name="Cao S."/>
        </authorList>
    </citation>
    <scope>NUCLEOTIDE SEQUENCE [LARGE SCALE GENOMIC DNA]</scope>
    <source>
        <strain evidence="8">cv. Tunisia</strain>
    </source>
</reference>
<evidence type="ECO:0000256" key="3">
    <source>
        <dbReference type="ARBA" id="ARBA00022692"/>
    </source>
</evidence>
<feature type="transmembrane region" description="Helical" evidence="6">
    <location>
        <begin position="311"/>
        <end position="334"/>
    </location>
</feature>
<dbReference type="SUPFAM" id="SSF103481">
    <property type="entry name" value="Multidrug resistance efflux transporter EmrE"/>
    <property type="match status" value="1"/>
</dbReference>
<keyword evidence="3 6" id="KW-0812">Transmembrane</keyword>
<dbReference type="OrthoDB" id="306876at2759"/>
<evidence type="ECO:0000256" key="5">
    <source>
        <dbReference type="ARBA" id="ARBA00023136"/>
    </source>
</evidence>
<proteinExistence type="inferred from homology"/>
<dbReference type="RefSeq" id="XP_031394475.1">
    <property type="nucleotide sequence ID" value="XM_031538615.1"/>
</dbReference>
<comment type="similarity">
    <text evidence="2">Belongs to the drug/metabolite transporter (DMT) superfamily. Plant drug/metabolite exporter (P-DME) (TC 2.A.7.4) family.</text>
</comment>
<organism evidence="8 9">
    <name type="scientific">Punica granatum</name>
    <name type="common">Pomegranate</name>
    <dbReference type="NCBI Taxonomy" id="22663"/>
    <lineage>
        <taxon>Eukaryota</taxon>
        <taxon>Viridiplantae</taxon>
        <taxon>Streptophyta</taxon>
        <taxon>Embryophyta</taxon>
        <taxon>Tracheophyta</taxon>
        <taxon>Spermatophyta</taxon>
        <taxon>Magnoliopsida</taxon>
        <taxon>eudicotyledons</taxon>
        <taxon>Gunneridae</taxon>
        <taxon>Pentapetalae</taxon>
        <taxon>rosids</taxon>
        <taxon>malvids</taxon>
        <taxon>Myrtales</taxon>
        <taxon>Lythraceae</taxon>
        <taxon>Punica</taxon>
    </lineage>
</organism>
<dbReference type="PANTHER" id="PTHR22911">
    <property type="entry name" value="ACYL-MALONYL CONDENSING ENZYME-RELATED"/>
    <property type="match status" value="1"/>
</dbReference>
<keyword evidence="4 6" id="KW-1133">Transmembrane helix</keyword>
<feature type="transmembrane region" description="Helical" evidence="6">
    <location>
        <begin position="158"/>
        <end position="179"/>
    </location>
</feature>
<dbReference type="GO" id="GO:0016020">
    <property type="term" value="C:membrane"/>
    <property type="evidence" value="ECO:0007669"/>
    <property type="project" value="UniProtKB-SubCell"/>
</dbReference>
<evidence type="ECO:0000256" key="2">
    <source>
        <dbReference type="ARBA" id="ARBA00007635"/>
    </source>
</evidence>
<feature type="transmembrane region" description="Helical" evidence="6">
    <location>
        <begin position="120"/>
        <end position="138"/>
    </location>
</feature>
<dbReference type="InterPro" id="IPR037185">
    <property type="entry name" value="EmrE-like"/>
</dbReference>
<dbReference type="PANTHER" id="PTHR22911:SF6">
    <property type="entry name" value="SOLUTE CARRIER FAMILY 35 MEMBER G1"/>
    <property type="match status" value="1"/>
</dbReference>
<feature type="transmembrane region" description="Helical" evidence="6">
    <location>
        <begin position="212"/>
        <end position="231"/>
    </location>
</feature>
<feature type="transmembrane region" description="Helical" evidence="6">
    <location>
        <begin position="365"/>
        <end position="388"/>
    </location>
</feature>
<accession>A0A6P8DD30</accession>
<evidence type="ECO:0000313" key="9">
    <source>
        <dbReference type="RefSeq" id="XP_031394475.1"/>
    </source>
</evidence>
<evidence type="ECO:0000256" key="1">
    <source>
        <dbReference type="ARBA" id="ARBA00004141"/>
    </source>
</evidence>